<proteinExistence type="predicted"/>
<accession>I4EDH9</accession>
<sequence length="89" mass="9930">MMAQRFHCSPLVTEAETRRNRLVANLALRTRPEARRARFAPKRSRYGADSNGRAAVEVALGSASESEWVLARQAGADRNRSRYSRRGAG</sequence>
<protein>
    <submittedName>
        <fullName evidence="1">Uncharacterized protein</fullName>
    </submittedName>
</protein>
<dbReference type="EMBL" id="CAGS01000058">
    <property type="protein sequence ID" value="CCF82741.1"/>
    <property type="molecule type" value="Genomic_DNA"/>
</dbReference>
<evidence type="ECO:0000313" key="1">
    <source>
        <dbReference type="EMBL" id="CCF82741.1"/>
    </source>
</evidence>
<reference evidence="1 2" key="1">
    <citation type="journal article" date="2012" name="ISME J.">
        <title>Nitrification expanded: discovery, physiology and genomics of a nitrite-oxidizing bacterium from the phylum Chloroflexi.</title>
        <authorList>
            <person name="Sorokin D.Y."/>
            <person name="Lucker S."/>
            <person name="Vejmelkova D."/>
            <person name="Kostrikina N.A."/>
            <person name="Kleerebezem R."/>
            <person name="Rijpstra W.I."/>
            <person name="Damste J.S."/>
            <person name="Le Paslier D."/>
            <person name="Muyzer G."/>
            <person name="Wagner M."/>
            <person name="van Loosdrecht M.C."/>
            <person name="Daims H."/>
        </authorList>
    </citation>
    <scope>NUCLEOTIDE SEQUENCE [LARGE SCALE GENOMIC DNA]</scope>
    <source>
        <strain evidence="2">none</strain>
    </source>
</reference>
<dbReference type="AlphaFoldDB" id="I4EDH9"/>
<keyword evidence="2" id="KW-1185">Reference proteome</keyword>
<gene>
    <name evidence="1" type="ORF">NITHO_1500010</name>
</gene>
<evidence type="ECO:0000313" key="2">
    <source>
        <dbReference type="Proteomes" id="UP000004221"/>
    </source>
</evidence>
<name>I4EDH9_9BACT</name>
<organism evidence="1 2">
    <name type="scientific">Nitrolancea hollandica Lb</name>
    <dbReference type="NCBI Taxonomy" id="1129897"/>
    <lineage>
        <taxon>Bacteria</taxon>
        <taxon>Pseudomonadati</taxon>
        <taxon>Thermomicrobiota</taxon>
        <taxon>Thermomicrobia</taxon>
        <taxon>Sphaerobacterales</taxon>
        <taxon>Sphaerobacterineae</taxon>
        <taxon>Sphaerobacteraceae</taxon>
        <taxon>Nitrolancea</taxon>
    </lineage>
</organism>
<dbReference type="Proteomes" id="UP000004221">
    <property type="component" value="Unassembled WGS sequence"/>
</dbReference>
<comment type="caution">
    <text evidence="1">The sequence shown here is derived from an EMBL/GenBank/DDBJ whole genome shotgun (WGS) entry which is preliminary data.</text>
</comment>